<organism evidence="2 3">
    <name type="scientific">Archaeoglobus veneficus (strain DSM 11195 / SNP6)</name>
    <dbReference type="NCBI Taxonomy" id="693661"/>
    <lineage>
        <taxon>Archaea</taxon>
        <taxon>Methanobacteriati</taxon>
        <taxon>Methanobacteriota</taxon>
        <taxon>Archaeoglobi</taxon>
        <taxon>Archaeoglobales</taxon>
        <taxon>Archaeoglobaceae</taxon>
        <taxon>Archaeoglobus</taxon>
    </lineage>
</organism>
<dbReference type="PROSITE" id="PS51257">
    <property type="entry name" value="PROKAR_LIPOPROTEIN"/>
    <property type="match status" value="1"/>
</dbReference>
<evidence type="ECO:0000313" key="2">
    <source>
        <dbReference type="EMBL" id="AEA48121.1"/>
    </source>
</evidence>
<protein>
    <submittedName>
        <fullName evidence="2">Transglutaminase domain-containing protein</fullName>
    </submittedName>
</protein>
<dbReference type="AlphaFoldDB" id="F2KSX7"/>
<name>F2KSX7_ARCVS</name>
<dbReference type="GeneID" id="25395678"/>
<sequence>MKWRAAFLIALMIFSTGLMGCASIQNAQNTQNVPVKSQAAEHNVSSNSCMEDEAWIKKISSEISKAIDYTSPTTRDFAVKVAAIHPGEYNIDQICYIYEYVFNRWRYVSDPHGCDYFSPASRTIELGLVGDCDDYAILMSALIEAIGGTSRIVIIEDHAYAEVYLGEYNSTDTNQILKYLEEKYNSTMHYHIDEEGGVWLNLDWTARHPGGEYQGTPQYIVYPNGWYEVCEGNARESKVSVRG</sequence>
<dbReference type="KEGG" id="ave:Arcve_2132"/>
<dbReference type="Pfam" id="PF01841">
    <property type="entry name" value="Transglut_core"/>
    <property type="match status" value="1"/>
</dbReference>
<dbReference type="SUPFAM" id="SSF54001">
    <property type="entry name" value="Cysteine proteinases"/>
    <property type="match status" value="1"/>
</dbReference>
<keyword evidence="3" id="KW-1185">Reference proteome</keyword>
<dbReference type="InterPro" id="IPR038765">
    <property type="entry name" value="Papain-like_cys_pep_sf"/>
</dbReference>
<dbReference type="STRING" id="693661.Arcve_2132"/>
<feature type="domain" description="Transglutaminase-like" evidence="1">
    <location>
        <begin position="88"/>
        <end position="166"/>
    </location>
</feature>
<proteinExistence type="predicted"/>
<accession>F2KSX7</accession>
<dbReference type="InterPro" id="IPR002931">
    <property type="entry name" value="Transglutaminase-like"/>
</dbReference>
<dbReference type="Proteomes" id="UP000008136">
    <property type="component" value="Chromosome"/>
</dbReference>
<gene>
    <name evidence="2" type="ordered locus">Arcve_2132</name>
</gene>
<evidence type="ECO:0000259" key="1">
    <source>
        <dbReference type="Pfam" id="PF01841"/>
    </source>
</evidence>
<dbReference type="RefSeq" id="WP_013684772.1">
    <property type="nucleotide sequence ID" value="NC_015320.1"/>
</dbReference>
<dbReference type="OrthoDB" id="135105at2157"/>
<dbReference type="EMBL" id="CP002588">
    <property type="protein sequence ID" value="AEA48121.1"/>
    <property type="molecule type" value="Genomic_DNA"/>
</dbReference>
<dbReference type="HOGENOM" id="CLU_1140527_0_0_2"/>
<evidence type="ECO:0000313" key="3">
    <source>
        <dbReference type="Proteomes" id="UP000008136"/>
    </source>
</evidence>
<dbReference type="eggNOG" id="arCOG03600">
    <property type="taxonomic scope" value="Archaea"/>
</dbReference>
<dbReference type="Gene3D" id="3.10.620.30">
    <property type="match status" value="1"/>
</dbReference>
<reference evidence="2 3" key="1">
    <citation type="submission" date="2011-03" db="EMBL/GenBank/DDBJ databases">
        <title>The complete genome of Archaeoglobus veneficus SNP6.</title>
        <authorList>
            <consortium name="US DOE Joint Genome Institute (JGI-PGF)"/>
            <person name="Lucas S."/>
            <person name="Copeland A."/>
            <person name="Lapidus A."/>
            <person name="Bruce D."/>
            <person name="Goodwin L."/>
            <person name="Pitluck S."/>
            <person name="Kyrpides N."/>
            <person name="Mavromatis K."/>
            <person name="Pagani I."/>
            <person name="Ivanova N."/>
            <person name="Mikhailova N."/>
            <person name="Lu M."/>
            <person name="Detter J.C."/>
            <person name="Tapia R."/>
            <person name="Han C."/>
            <person name="Land M."/>
            <person name="Hauser L."/>
            <person name="Markowitz V."/>
            <person name="Cheng J.-F."/>
            <person name="Hugenholtz P."/>
            <person name="Woyke T."/>
            <person name="Wu D."/>
            <person name="Spring S."/>
            <person name="Brambilla E."/>
            <person name="Klenk H.-P."/>
            <person name="Eisen J.A."/>
        </authorList>
    </citation>
    <scope>NUCLEOTIDE SEQUENCE [LARGE SCALE GENOMIC DNA]</scope>
    <source>
        <strain>SNP6</strain>
    </source>
</reference>